<sequence length="50" mass="5777">MLTQQEFESILADASKRIDGNITWREDPEHSPAREFRVELRSMPDGRSSS</sequence>
<evidence type="ECO:0000313" key="3">
    <source>
        <dbReference type="Proteomes" id="UP000676506"/>
    </source>
</evidence>
<organism evidence="2 3">
    <name type="scientific">Chloracidobacterium validum</name>
    <dbReference type="NCBI Taxonomy" id="2821543"/>
    <lineage>
        <taxon>Bacteria</taxon>
        <taxon>Pseudomonadati</taxon>
        <taxon>Acidobacteriota</taxon>
        <taxon>Terriglobia</taxon>
        <taxon>Terriglobales</taxon>
        <taxon>Acidobacteriaceae</taxon>
        <taxon>Chloracidobacterium</taxon>
    </lineage>
</organism>
<dbReference type="EMBL" id="CP072648">
    <property type="protein sequence ID" value="QUW01929.1"/>
    <property type="molecule type" value="Genomic_DNA"/>
</dbReference>
<proteinExistence type="predicted"/>
<feature type="region of interest" description="Disordered" evidence="1">
    <location>
        <begin position="22"/>
        <end position="50"/>
    </location>
</feature>
<name>A0ABX8B4N1_9BACT</name>
<evidence type="ECO:0000256" key="1">
    <source>
        <dbReference type="SAM" id="MobiDB-lite"/>
    </source>
</evidence>
<reference evidence="2 3" key="1">
    <citation type="submission" date="2021-03" db="EMBL/GenBank/DDBJ databases">
        <title>Genomic and phenotypic characterization of Chloracidobacterium isolates provides evidence for multiple species.</title>
        <authorList>
            <person name="Saini M.K."/>
            <person name="Costas A.M.G."/>
            <person name="Tank M."/>
            <person name="Bryant D.A."/>
        </authorList>
    </citation>
    <scope>NUCLEOTIDE SEQUENCE [LARGE SCALE GENOMIC DNA]</scope>
    <source>
        <strain evidence="2 3">BV2-C</strain>
    </source>
</reference>
<gene>
    <name evidence="2" type="ORF">J8C06_05985</name>
</gene>
<dbReference type="Proteomes" id="UP000676506">
    <property type="component" value="Chromosome 1"/>
</dbReference>
<dbReference type="RefSeq" id="WP_211427821.1">
    <property type="nucleotide sequence ID" value="NZ_CP072648.1"/>
</dbReference>
<feature type="compositionally biased region" description="Basic and acidic residues" evidence="1">
    <location>
        <begin position="22"/>
        <end position="44"/>
    </location>
</feature>
<protein>
    <submittedName>
        <fullName evidence="2">Uncharacterized protein</fullName>
    </submittedName>
</protein>
<evidence type="ECO:0000313" key="2">
    <source>
        <dbReference type="EMBL" id="QUW01929.1"/>
    </source>
</evidence>
<accession>A0ABX8B4N1</accession>
<keyword evidence="3" id="KW-1185">Reference proteome</keyword>